<evidence type="ECO:0000313" key="12">
    <source>
        <dbReference type="Proteomes" id="UP000092504"/>
    </source>
</evidence>
<evidence type="ECO:0000256" key="5">
    <source>
        <dbReference type="ARBA" id="ARBA00022692"/>
    </source>
</evidence>
<dbReference type="PANTHER" id="PTHR35011">
    <property type="entry name" value="2,3-DIKETO-L-GULONATE TRAP TRANSPORTER SMALL PERMEASE PROTEIN YIAM"/>
    <property type="match status" value="1"/>
</dbReference>
<keyword evidence="2 9" id="KW-0813">Transport</keyword>
<evidence type="ECO:0000259" key="10">
    <source>
        <dbReference type="Pfam" id="PF04290"/>
    </source>
</evidence>
<keyword evidence="3" id="KW-1003">Cell membrane</keyword>
<feature type="transmembrane region" description="Helical" evidence="9">
    <location>
        <begin position="20"/>
        <end position="39"/>
    </location>
</feature>
<gene>
    <name evidence="11" type="ORF">A8U91_02148</name>
</gene>
<evidence type="ECO:0000256" key="9">
    <source>
        <dbReference type="RuleBase" id="RU369079"/>
    </source>
</evidence>
<feature type="transmembrane region" description="Helical" evidence="9">
    <location>
        <begin position="133"/>
        <end position="155"/>
    </location>
</feature>
<dbReference type="AlphaFoldDB" id="A0A1B8P6C1"/>
<protein>
    <recommendedName>
        <fullName evidence="9">TRAP transporter small permease protein</fullName>
    </recommendedName>
</protein>
<dbReference type="GO" id="GO:0005886">
    <property type="term" value="C:plasma membrane"/>
    <property type="evidence" value="ECO:0007669"/>
    <property type="project" value="UniProtKB-SubCell"/>
</dbReference>
<evidence type="ECO:0000256" key="2">
    <source>
        <dbReference type="ARBA" id="ARBA00022448"/>
    </source>
</evidence>
<dbReference type="InterPro" id="IPR055348">
    <property type="entry name" value="DctQ"/>
</dbReference>
<dbReference type="PATRIC" id="fig|2746.7.peg.2200"/>
<evidence type="ECO:0000256" key="4">
    <source>
        <dbReference type="ARBA" id="ARBA00022519"/>
    </source>
</evidence>
<evidence type="ECO:0000256" key="8">
    <source>
        <dbReference type="ARBA" id="ARBA00038436"/>
    </source>
</evidence>
<evidence type="ECO:0000256" key="1">
    <source>
        <dbReference type="ARBA" id="ARBA00004429"/>
    </source>
</evidence>
<dbReference type="Proteomes" id="UP000092504">
    <property type="component" value="Unassembled WGS sequence"/>
</dbReference>
<keyword evidence="4 9" id="KW-0997">Cell inner membrane</keyword>
<dbReference type="GO" id="GO:0022857">
    <property type="term" value="F:transmembrane transporter activity"/>
    <property type="evidence" value="ECO:0007669"/>
    <property type="project" value="UniProtKB-UniRule"/>
</dbReference>
<dbReference type="EMBL" id="MAJD01000001">
    <property type="protein sequence ID" value="OBX37770.1"/>
    <property type="molecule type" value="Genomic_DNA"/>
</dbReference>
<comment type="similarity">
    <text evidence="8 9">Belongs to the TRAP transporter small permease family.</text>
</comment>
<comment type="subunit">
    <text evidence="9">The complex comprises the extracytoplasmic solute receptor protein and the two transmembrane proteins.</text>
</comment>
<feature type="transmembrane region" description="Helical" evidence="9">
    <location>
        <begin position="45"/>
        <end position="64"/>
    </location>
</feature>
<evidence type="ECO:0000313" key="11">
    <source>
        <dbReference type="EMBL" id="OBX37770.1"/>
    </source>
</evidence>
<proteinExistence type="inferred from homology"/>
<keyword evidence="7 9" id="KW-0472">Membrane</keyword>
<name>A0A1B8P6C1_HALEL</name>
<feature type="transmembrane region" description="Helical" evidence="9">
    <location>
        <begin position="85"/>
        <end position="110"/>
    </location>
</feature>
<evidence type="ECO:0000256" key="6">
    <source>
        <dbReference type="ARBA" id="ARBA00022989"/>
    </source>
</evidence>
<evidence type="ECO:0000256" key="3">
    <source>
        <dbReference type="ARBA" id="ARBA00022475"/>
    </source>
</evidence>
<reference evidence="11 12" key="1">
    <citation type="submission" date="2016-06" db="EMBL/GenBank/DDBJ databases">
        <title>Genome sequence of halotolerant plant growth promoting strain of Halomonas elongata HEK1 isolated from salterns of Rann of Kutch, Gujarat, India.</title>
        <authorList>
            <person name="Gaba S."/>
            <person name="Singh R.N."/>
            <person name="Abrol S."/>
            <person name="Kaushik R."/>
            <person name="Saxena A.K."/>
        </authorList>
    </citation>
    <scope>NUCLEOTIDE SEQUENCE [LARGE SCALE GENOMIC DNA]</scope>
    <source>
        <strain evidence="11 12">HEK1</strain>
    </source>
</reference>
<keyword evidence="6 9" id="KW-1133">Transmembrane helix</keyword>
<dbReference type="InterPro" id="IPR007387">
    <property type="entry name" value="TRAP_DctQ"/>
</dbReference>
<comment type="subcellular location">
    <subcellularLocation>
        <location evidence="1 9">Cell inner membrane</location>
        <topology evidence="1 9">Multi-pass membrane protein</topology>
    </subcellularLocation>
</comment>
<dbReference type="Pfam" id="PF04290">
    <property type="entry name" value="DctQ"/>
    <property type="match status" value="1"/>
</dbReference>
<feature type="domain" description="Tripartite ATP-independent periplasmic transporters DctQ component" evidence="10">
    <location>
        <begin position="26"/>
        <end position="152"/>
    </location>
</feature>
<comment type="caution">
    <text evidence="11">The sequence shown here is derived from an EMBL/GenBank/DDBJ whole genome shotgun (WGS) entry which is preliminary data.</text>
</comment>
<dbReference type="GO" id="GO:0015740">
    <property type="term" value="P:C4-dicarboxylate transport"/>
    <property type="evidence" value="ECO:0007669"/>
    <property type="project" value="TreeGrafter"/>
</dbReference>
<accession>A0A1B8P6C1</accession>
<dbReference type="PANTHER" id="PTHR35011:SF10">
    <property type="entry name" value="TRAP TRANSPORTER SMALL PERMEASE PROTEIN"/>
    <property type="match status" value="1"/>
</dbReference>
<evidence type="ECO:0000256" key="7">
    <source>
        <dbReference type="ARBA" id="ARBA00023136"/>
    </source>
</evidence>
<keyword evidence="5 9" id="KW-0812">Transmembrane</keyword>
<sequence length="168" mass="18924">MMIFKLIDRLSSLSAWLSKAALIVLSVAMLYEVVARYVFNASTIWAFDVSYMATGIAFMFGVAWTAKVDGHVRVDVFSSMMPPRLFRLINGVVYTLLMFPVLSLMAWHGWKKTVNAFLSGEVEMVSIWAPKMWPFYSCIAFGLSLLALQVLVIGLRSLMNESTCRETT</sequence>
<organism evidence="11 12">
    <name type="scientific">Halomonas elongata</name>
    <dbReference type="NCBI Taxonomy" id="2746"/>
    <lineage>
        <taxon>Bacteria</taxon>
        <taxon>Pseudomonadati</taxon>
        <taxon>Pseudomonadota</taxon>
        <taxon>Gammaproteobacteria</taxon>
        <taxon>Oceanospirillales</taxon>
        <taxon>Halomonadaceae</taxon>
        <taxon>Halomonas</taxon>
    </lineage>
</organism>
<comment type="function">
    <text evidence="9">Part of the tripartite ATP-independent periplasmic (TRAP) transport system.</text>
</comment>